<dbReference type="RefSeq" id="WP_255331732.1">
    <property type="nucleotide sequence ID" value="NZ_VOTZ01000003.1"/>
</dbReference>
<dbReference type="AlphaFoldDB" id="A0ABD4TKF3"/>
<feature type="transmembrane region" description="Helical" evidence="1">
    <location>
        <begin position="38"/>
        <end position="57"/>
    </location>
</feature>
<keyword evidence="3" id="KW-1185">Reference proteome</keyword>
<dbReference type="Proteomes" id="UP001524383">
    <property type="component" value="Unassembled WGS sequence"/>
</dbReference>
<keyword evidence="1" id="KW-0812">Transmembrane</keyword>
<evidence type="ECO:0000313" key="2">
    <source>
        <dbReference type="EMBL" id="MCQ1537810.1"/>
    </source>
</evidence>
<proteinExistence type="predicted"/>
<comment type="caution">
    <text evidence="2">The sequence shown here is derived from an EMBL/GenBank/DDBJ whole genome shotgun (WGS) entry which is preliminary data.</text>
</comment>
<organism evidence="2 3">
    <name type="scientific">Methanocalculus taiwanensis</name>
    <dbReference type="NCBI Taxonomy" id="106207"/>
    <lineage>
        <taxon>Archaea</taxon>
        <taxon>Methanobacteriati</taxon>
        <taxon>Methanobacteriota</taxon>
        <taxon>Stenosarchaea group</taxon>
        <taxon>Methanomicrobia</taxon>
        <taxon>Methanomicrobiales</taxon>
        <taxon>Methanocalculaceae</taxon>
        <taxon>Methanocalculus</taxon>
    </lineage>
</organism>
<dbReference type="EMBL" id="VOTZ01000003">
    <property type="protein sequence ID" value="MCQ1537810.1"/>
    <property type="molecule type" value="Genomic_DNA"/>
</dbReference>
<evidence type="ECO:0000313" key="3">
    <source>
        <dbReference type="Proteomes" id="UP001524383"/>
    </source>
</evidence>
<name>A0ABD4TKF3_9EURY</name>
<feature type="transmembrane region" description="Helical" evidence="1">
    <location>
        <begin position="7"/>
        <end position="26"/>
    </location>
</feature>
<gene>
    <name evidence="2" type="ORF">FTO68_02245</name>
</gene>
<sequence length="65" mass="7223">MDRKRLINGLVAMSFLLFIGVIYIFIGRWEEGAKPGFAGMVFYVGAVLGMVGSLMMVKLESYLKS</sequence>
<accession>A0ABD4TKF3</accession>
<reference evidence="2 3" key="1">
    <citation type="submission" date="2019-08" db="EMBL/GenBank/DDBJ databases">
        <authorList>
            <person name="Chen S.-C."/>
            <person name="Lai M.-C."/>
            <person name="You Y.-T."/>
        </authorList>
    </citation>
    <scope>NUCLEOTIDE SEQUENCE [LARGE SCALE GENOMIC DNA]</scope>
    <source>
        <strain evidence="2 3">P2F9704a</strain>
    </source>
</reference>
<protein>
    <submittedName>
        <fullName evidence="2">Uncharacterized protein</fullName>
    </submittedName>
</protein>
<keyword evidence="1" id="KW-0472">Membrane</keyword>
<evidence type="ECO:0000256" key="1">
    <source>
        <dbReference type="SAM" id="Phobius"/>
    </source>
</evidence>
<keyword evidence="1" id="KW-1133">Transmembrane helix</keyword>